<evidence type="ECO:0008006" key="3">
    <source>
        <dbReference type="Google" id="ProtNLM"/>
    </source>
</evidence>
<keyword evidence="2" id="KW-1185">Reference proteome</keyword>
<evidence type="ECO:0000313" key="2">
    <source>
        <dbReference type="Proteomes" id="UP000648352"/>
    </source>
</evidence>
<dbReference type="Proteomes" id="UP000648352">
    <property type="component" value="Unassembled WGS sequence"/>
</dbReference>
<organism evidence="1 2">
    <name type="scientific">Microbacterium pullorum</name>
    <dbReference type="NCBI Taxonomy" id="2762236"/>
    <lineage>
        <taxon>Bacteria</taxon>
        <taxon>Bacillati</taxon>
        <taxon>Actinomycetota</taxon>
        <taxon>Actinomycetes</taxon>
        <taxon>Micrococcales</taxon>
        <taxon>Microbacteriaceae</taxon>
        <taxon>Microbacterium</taxon>
    </lineage>
</organism>
<sequence>MSVMIDTAPSTEVRSTAAWFEVESGFWVANTGGQYLGAVERERSAGFCALDETGAQIGWFPSLTAARDAVVSEYR</sequence>
<gene>
    <name evidence="1" type="ORF">H9651_08995</name>
</gene>
<accession>A0ABR8S2T3</accession>
<dbReference type="EMBL" id="JACSQP010000004">
    <property type="protein sequence ID" value="MBD7957774.1"/>
    <property type="molecule type" value="Genomic_DNA"/>
</dbReference>
<proteinExistence type="predicted"/>
<dbReference type="RefSeq" id="WP_191718935.1">
    <property type="nucleotide sequence ID" value="NZ_JACSQP010000004.1"/>
</dbReference>
<comment type="caution">
    <text evidence="1">The sequence shown here is derived from an EMBL/GenBank/DDBJ whole genome shotgun (WGS) entry which is preliminary data.</text>
</comment>
<name>A0ABR8S2T3_9MICO</name>
<protein>
    <recommendedName>
        <fullName evidence="3">DUF2188 domain-containing protein</fullName>
    </recommendedName>
</protein>
<reference evidence="1 2" key="1">
    <citation type="submission" date="2020-08" db="EMBL/GenBank/DDBJ databases">
        <title>A Genomic Blueprint of the Chicken Gut Microbiome.</title>
        <authorList>
            <person name="Gilroy R."/>
            <person name="Ravi A."/>
            <person name="Getino M."/>
            <person name="Pursley I."/>
            <person name="Horton D.L."/>
            <person name="Alikhan N.-F."/>
            <person name="Baker D."/>
            <person name="Gharbi K."/>
            <person name="Hall N."/>
            <person name="Watson M."/>
            <person name="Adriaenssens E.M."/>
            <person name="Foster-Nyarko E."/>
            <person name="Jarju S."/>
            <person name="Secka A."/>
            <person name="Antonio M."/>
            <person name="Oren A."/>
            <person name="Chaudhuri R."/>
            <person name="La Ragione R.M."/>
            <person name="Hildebrand F."/>
            <person name="Pallen M.J."/>
        </authorList>
    </citation>
    <scope>NUCLEOTIDE SEQUENCE [LARGE SCALE GENOMIC DNA]</scope>
    <source>
        <strain evidence="1 2">Sa4CUA7</strain>
    </source>
</reference>
<evidence type="ECO:0000313" key="1">
    <source>
        <dbReference type="EMBL" id="MBD7957774.1"/>
    </source>
</evidence>